<keyword evidence="2" id="KW-0862">Zinc</keyword>
<accession>A0AAD9UEP3</accession>
<dbReference type="GO" id="GO:0007165">
    <property type="term" value="P:signal transduction"/>
    <property type="evidence" value="ECO:0007669"/>
    <property type="project" value="InterPro"/>
</dbReference>
<dbReference type="Pfam" id="PF00620">
    <property type="entry name" value="RhoGAP"/>
    <property type="match status" value="1"/>
</dbReference>
<dbReference type="SUPFAM" id="SSF50729">
    <property type="entry name" value="PH domain-like"/>
    <property type="match status" value="2"/>
</dbReference>
<dbReference type="InterPro" id="IPR052227">
    <property type="entry name" value="Arf-Rho-GAP_ANK-PH_domain"/>
</dbReference>
<dbReference type="GO" id="GO:0005737">
    <property type="term" value="C:cytoplasm"/>
    <property type="evidence" value="ECO:0007669"/>
    <property type="project" value="TreeGrafter"/>
</dbReference>
<dbReference type="InterPro" id="IPR001849">
    <property type="entry name" value="PH_domain"/>
</dbReference>
<sequence>MFDTLEEMGQWKDAFEEATAEGLGDDTVLTEVYKNHSNRLCADCGQQDPYWASINIGITLCKHCAGIHRGLGVGVSKVRSLRMDMRVWTPSLIQMMIAIGNDESNNFWEPTRSQYITDKYRDKRYCRFHPLRSNQQALNKALCKAAQFGDVIETLHLLFSGANILHRSEIFNNETQFLRRWCYLEQGTLAYYENEKADLFLTIDQFRPRCKLCGGVGEEKLLSPYTLFTFFRYEFTFELNTTKHGGRVYLFAAEFEQDRDKWVVNIAKNFAPVPEVCAETHPGAGQRRCCVCAGGSHQLTLQSTGRCVETYDEGQPFVVDLPNRALYIQGDTRKETEDWFKTLHSAATVCFPLSDHKCNVTQLVQITRIPISGLAIEGIYRHSGQHSKITNLLKLFSTDARSVHLRQEEYSIHDVCTVMKRFLRHLNDPLLTHALYPKWLEACSIDDETARLEKYKYLLGELPRVNYIALKKLTTHLCRVAEQQHENKMTLMNIASIFGPVLMAKLERGEPVSGYGGMNEQISTINDLLVHHQWLFEVKENELEHERKIEEAIRKMEQLNSMASTFVVKKAELDPNKHWGIFEVVCGRELQRPLHYSEKVLDVTLCWGGWPDDERKGFKKFHFEFSQYKLMYHKDTKGTSPLCSWNVEDLTVYIGVQSKRSPPTRWGFTFIVSQEPVCRMLCRFPVSSSLEQLVCHRLGCISYCINVTGSDTDNHCVVFATLHGLLPSSVSSDWRQASTWVIVTLTTVASCFVTLPCVIKLDTRDIDHCGVRQLQFDSLQMEGSNDVWVPHMCPQGVQSSEILTLLPTRLQCECVSVIHYCHKQSGT</sequence>
<evidence type="ECO:0000259" key="5">
    <source>
        <dbReference type="PROSITE" id="PS50238"/>
    </source>
</evidence>
<evidence type="ECO:0000313" key="6">
    <source>
        <dbReference type="EMBL" id="KAK2186589.1"/>
    </source>
</evidence>
<dbReference type="PROSITE" id="PS50003">
    <property type="entry name" value="PH_DOMAIN"/>
    <property type="match status" value="1"/>
</dbReference>
<dbReference type="SMART" id="SM00105">
    <property type="entry name" value="ArfGap"/>
    <property type="match status" value="1"/>
</dbReference>
<dbReference type="AlphaFoldDB" id="A0AAD9UEP3"/>
<dbReference type="Pfam" id="PF01412">
    <property type="entry name" value="ArfGap"/>
    <property type="match status" value="1"/>
</dbReference>
<dbReference type="SMART" id="SM00233">
    <property type="entry name" value="PH"/>
    <property type="match status" value="1"/>
</dbReference>
<dbReference type="Gene3D" id="1.10.555.10">
    <property type="entry name" value="Rho GTPase activation protein"/>
    <property type="match status" value="1"/>
</dbReference>
<organism evidence="6 7">
    <name type="scientific">Ridgeia piscesae</name>
    <name type="common">Tubeworm</name>
    <dbReference type="NCBI Taxonomy" id="27915"/>
    <lineage>
        <taxon>Eukaryota</taxon>
        <taxon>Metazoa</taxon>
        <taxon>Spiralia</taxon>
        <taxon>Lophotrochozoa</taxon>
        <taxon>Annelida</taxon>
        <taxon>Polychaeta</taxon>
        <taxon>Sedentaria</taxon>
        <taxon>Canalipalpata</taxon>
        <taxon>Sabellida</taxon>
        <taxon>Siboglinidae</taxon>
        <taxon>Ridgeia</taxon>
    </lineage>
</organism>
<dbReference type="Gene3D" id="2.30.29.30">
    <property type="entry name" value="Pleckstrin-homology domain (PH domain)/Phosphotyrosine-binding domain (PTB)"/>
    <property type="match status" value="2"/>
</dbReference>
<dbReference type="InterPro" id="IPR011993">
    <property type="entry name" value="PH-like_dom_sf"/>
</dbReference>
<dbReference type="Pfam" id="PF00169">
    <property type="entry name" value="PH"/>
    <property type="match status" value="1"/>
</dbReference>
<evidence type="ECO:0000313" key="7">
    <source>
        <dbReference type="Proteomes" id="UP001209878"/>
    </source>
</evidence>
<keyword evidence="2" id="KW-0863">Zinc-finger</keyword>
<dbReference type="PROSITE" id="PS50238">
    <property type="entry name" value="RHOGAP"/>
    <property type="match status" value="1"/>
</dbReference>
<keyword evidence="2" id="KW-0479">Metal-binding</keyword>
<keyword evidence="7" id="KW-1185">Reference proteome</keyword>
<feature type="domain" description="Arf-GAP" evidence="4">
    <location>
        <begin position="26"/>
        <end position="109"/>
    </location>
</feature>
<dbReference type="SUPFAM" id="SSF57863">
    <property type="entry name" value="ArfGap/RecO-like zinc finger"/>
    <property type="match status" value="1"/>
</dbReference>
<dbReference type="Gene3D" id="1.10.220.150">
    <property type="entry name" value="Arf GTPase activating protein"/>
    <property type="match status" value="1"/>
</dbReference>
<dbReference type="GO" id="GO:0005547">
    <property type="term" value="F:phosphatidylinositol-3,4,5-trisphosphate binding"/>
    <property type="evidence" value="ECO:0007669"/>
    <property type="project" value="TreeGrafter"/>
</dbReference>
<dbReference type="SUPFAM" id="SSF48350">
    <property type="entry name" value="GTPase activation domain, GAP"/>
    <property type="match status" value="1"/>
</dbReference>
<dbReference type="GO" id="GO:0008270">
    <property type="term" value="F:zinc ion binding"/>
    <property type="evidence" value="ECO:0007669"/>
    <property type="project" value="UniProtKB-KW"/>
</dbReference>
<feature type="domain" description="Rho-GAP" evidence="5">
    <location>
        <begin position="351"/>
        <end position="536"/>
    </location>
</feature>
<comment type="caution">
    <text evidence="6">The sequence shown here is derived from an EMBL/GenBank/DDBJ whole genome shotgun (WGS) entry which is preliminary data.</text>
</comment>
<evidence type="ECO:0000256" key="1">
    <source>
        <dbReference type="ARBA" id="ARBA00022468"/>
    </source>
</evidence>
<dbReference type="PROSITE" id="PS50115">
    <property type="entry name" value="ARFGAP"/>
    <property type="match status" value="1"/>
</dbReference>
<evidence type="ECO:0000259" key="4">
    <source>
        <dbReference type="PROSITE" id="PS50115"/>
    </source>
</evidence>
<evidence type="ECO:0000256" key="2">
    <source>
        <dbReference type="PROSITE-ProRule" id="PRU00288"/>
    </source>
</evidence>
<dbReference type="InterPro" id="IPR037278">
    <property type="entry name" value="ARFGAP/RecO"/>
</dbReference>
<dbReference type="PANTHER" id="PTHR45899:SF2">
    <property type="entry name" value="RHO GTPASE ACTIVATING PROTEIN AT 15B, ISOFORM C"/>
    <property type="match status" value="1"/>
</dbReference>
<evidence type="ECO:0000259" key="3">
    <source>
        <dbReference type="PROSITE" id="PS50003"/>
    </source>
</evidence>
<dbReference type="GO" id="GO:0005096">
    <property type="term" value="F:GTPase activator activity"/>
    <property type="evidence" value="ECO:0007669"/>
    <property type="project" value="UniProtKB-KW"/>
</dbReference>
<reference evidence="6" key="1">
    <citation type="journal article" date="2023" name="Mol. Biol. Evol.">
        <title>Third-Generation Sequencing Reveals the Adaptive Role of the Epigenome in Three Deep-Sea Polychaetes.</title>
        <authorList>
            <person name="Perez M."/>
            <person name="Aroh O."/>
            <person name="Sun Y."/>
            <person name="Lan Y."/>
            <person name="Juniper S.K."/>
            <person name="Young C.R."/>
            <person name="Angers B."/>
            <person name="Qian P.Y."/>
        </authorList>
    </citation>
    <scope>NUCLEOTIDE SEQUENCE</scope>
    <source>
        <strain evidence="6">R07B-5</strain>
    </source>
</reference>
<dbReference type="InterPro" id="IPR038508">
    <property type="entry name" value="ArfGAP_dom_sf"/>
</dbReference>
<dbReference type="PRINTS" id="PR00405">
    <property type="entry name" value="REVINTRACTNG"/>
</dbReference>
<dbReference type="Proteomes" id="UP001209878">
    <property type="component" value="Unassembled WGS sequence"/>
</dbReference>
<dbReference type="InterPro" id="IPR008936">
    <property type="entry name" value="Rho_GTPase_activation_prot"/>
</dbReference>
<feature type="domain" description="PH" evidence="3">
    <location>
        <begin position="163"/>
        <end position="271"/>
    </location>
</feature>
<gene>
    <name evidence="6" type="ORF">NP493_195g06006</name>
</gene>
<dbReference type="EMBL" id="JAODUO010000195">
    <property type="protein sequence ID" value="KAK2186589.1"/>
    <property type="molecule type" value="Genomic_DNA"/>
</dbReference>
<name>A0AAD9UEP3_RIDPI</name>
<dbReference type="InterPro" id="IPR001164">
    <property type="entry name" value="ArfGAP_dom"/>
</dbReference>
<proteinExistence type="predicted"/>
<dbReference type="PANTHER" id="PTHR45899">
    <property type="entry name" value="RHO GTPASE ACTIVATING PROTEIN AT 15B, ISOFORM C"/>
    <property type="match status" value="1"/>
</dbReference>
<dbReference type="InterPro" id="IPR000198">
    <property type="entry name" value="RhoGAP_dom"/>
</dbReference>
<keyword evidence="1" id="KW-0343">GTPase activation</keyword>
<protein>
    <submittedName>
        <fullName evidence="6">Uncharacterized protein</fullName>
    </submittedName>
</protein>
<dbReference type="SMART" id="SM00324">
    <property type="entry name" value="RhoGAP"/>
    <property type="match status" value="1"/>
</dbReference>